<evidence type="ECO:0000259" key="1">
    <source>
        <dbReference type="Pfam" id="PF01612"/>
    </source>
</evidence>
<dbReference type="InterPro" id="IPR036397">
    <property type="entry name" value="RNaseH_sf"/>
</dbReference>
<name>A0AAD6XP85_9AGAR</name>
<dbReference type="AlphaFoldDB" id="A0AAD6XP85"/>
<dbReference type="EMBL" id="JARJCN010000017">
    <property type="protein sequence ID" value="KAJ7092923.1"/>
    <property type="molecule type" value="Genomic_DNA"/>
</dbReference>
<dbReference type="Gene3D" id="3.30.420.10">
    <property type="entry name" value="Ribonuclease H-like superfamily/Ribonuclease H"/>
    <property type="match status" value="1"/>
</dbReference>
<protein>
    <submittedName>
        <fullName evidence="2">Ribonuclease H-like domain-containing protein</fullName>
    </submittedName>
</protein>
<organism evidence="2 3">
    <name type="scientific">Mycena belliarum</name>
    <dbReference type="NCBI Taxonomy" id="1033014"/>
    <lineage>
        <taxon>Eukaryota</taxon>
        <taxon>Fungi</taxon>
        <taxon>Dikarya</taxon>
        <taxon>Basidiomycota</taxon>
        <taxon>Agaricomycotina</taxon>
        <taxon>Agaricomycetes</taxon>
        <taxon>Agaricomycetidae</taxon>
        <taxon>Agaricales</taxon>
        <taxon>Marasmiineae</taxon>
        <taxon>Mycenaceae</taxon>
        <taxon>Mycena</taxon>
    </lineage>
</organism>
<sequence>MVKHRAARNTTIHLDFTVCNTEDTLAAAIQALQGSRTIFLDCEGEKLGLKGGCLSLISLGMPVPDAEQPRIYIIDALVLTVRTLRPIFAILETPDITKIVFDGRMDHTALFFRKNTKLRMQNVVDLQLAEVKSRARRGEGWMAQRTRLSPYLPANEVKRHVALYEEVHKLAGLEQVVREHQVDVPQEQLTAKANFTHKNWIKRPLSRTYLQYAATDIALIARLRAKFSAEGYLADAGVLAAQSLRYVNMWTHGPQPLLGDVYKLHALLPLGILILDDVTDEAGKYCAGCGRTLAQDCFSASAWKRARGRSCLVCRAIGVRLEWKDAFRRAVGKSR</sequence>
<evidence type="ECO:0000313" key="3">
    <source>
        <dbReference type="Proteomes" id="UP001222325"/>
    </source>
</evidence>
<reference evidence="2" key="1">
    <citation type="submission" date="2023-03" db="EMBL/GenBank/DDBJ databases">
        <title>Massive genome expansion in bonnet fungi (Mycena s.s.) driven by repeated elements and novel gene families across ecological guilds.</title>
        <authorList>
            <consortium name="Lawrence Berkeley National Laboratory"/>
            <person name="Harder C.B."/>
            <person name="Miyauchi S."/>
            <person name="Viragh M."/>
            <person name="Kuo A."/>
            <person name="Thoen E."/>
            <person name="Andreopoulos B."/>
            <person name="Lu D."/>
            <person name="Skrede I."/>
            <person name="Drula E."/>
            <person name="Henrissat B."/>
            <person name="Morin E."/>
            <person name="Kohler A."/>
            <person name="Barry K."/>
            <person name="LaButti K."/>
            <person name="Morin E."/>
            <person name="Salamov A."/>
            <person name="Lipzen A."/>
            <person name="Mereny Z."/>
            <person name="Hegedus B."/>
            <person name="Baldrian P."/>
            <person name="Stursova M."/>
            <person name="Weitz H."/>
            <person name="Taylor A."/>
            <person name="Grigoriev I.V."/>
            <person name="Nagy L.G."/>
            <person name="Martin F."/>
            <person name="Kauserud H."/>
        </authorList>
    </citation>
    <scope>NUCLEOTIDE SEQUENCE</scope>
    <source>
        <strain evidence="2">CBHHK173m</strain>
    </source>
</reference>
<dbReference type="PANTHER" id="PTHR46814:SF1">
    <property type="entry name" value="EGALITARIAN, ISOFORM B"/>
    <property type="match status" value="1"/>
</dbReference>
<dbReference type="Proteomes" id="UP001222325">
    <property type="component" value="Unassembled WGS sequence"/>
</dbReference>
<keyword evidence="3" id="KW-1185">Reference proteome</keyword>
<dbReference type="InterPro" id="IPR012337">
    <property type="entry name" value="RNaseH-like_sf"/>
</dbReference>
<proteinExistence type="predicted"/>
<dbReference type="GO" id="GO:0006139">
    <property type="term" value="P:nucleobase-containing compound metabolic process"/>
    <property type="evidence" value="ECO:0007669"/>
    <property type="project" value="InterPro"/>
</dbReference>
<dbReference type="GO" id="GO:0008408">
    <property type="term" value="F:3'-5' exonuclease activity"/>
    <property type="evidence" value="ECO:0007669"/>
    <property type="project" value="InterPro"/>
</dbReference>
<dbReference type="InterPro" id="IPR002562">
    <property type="entry name" value="3'-5'_exonuclease_dom"/>
</dbReference>
<evidence type="ECO:0000313" key="2">
    <source>
        <dbReference type="EMBL" id="KAJ7092923.1"/>
    </source>
</evidence>
<comment type="caution">
    <text evidence="2">The sequence shown here is derived from an EMBL/GenBank/DDBJ whole genome shotgun (WGS) entry which is preliminary data.</text>
</comment>
<dbReference type="GO" id="GO:0003676">
    <property type="term" value="F:nucleic acid binding"/>
    <property type="evidence" value="ECO:0007669"/>
    <property type="project" value="InterPro"/>
</dbReference>
<dbReference type="Pfam" id="PF01612">
    <property type="entry name" value="DNA_pol_A_exo1"/>
    <property type="match status" value="1"/>
</dbReference>
<feature type="domain" description="3'-5' exonuclease" evidence="1">
    <location>
        <begin position="19"/>
        <end position="229"/>
    </location>
</feature>
<dbReference type="SUPFAM" id="SSF53098">
    <property type="entry name" value="Ribonuclease H-like"/>
    <property type="match status" value="1"/>
</dbReference>
<dbReference type="PANTHER" id="PTHR46814">
    <property type="entry name" value="EGALITARIAN, ISOFORM B"/>
    <property type="match status" value="1"/>
</dbReference>
<gene>
    <name evidence="2" type="ORF">B0H15DRAFT_776982</name>
</gene>
<accession>A0AAD6XP85</accession>